<dbReference type="GO" id="GO:0003677">
    <property type="term" value="F:DNA binding"/>
    <property type="evidence" value="ECO:0007669"/>
    <property type="project" value="UniProtKB-KW"/>
</dbReference>
<evidence type="ECO:0000313" key="11">
    <source>
        <dbReference type="EMBL" id="QOY53816.1"/>
    </source>
</evidence>
<evidence type="ECO:0000313" key="12">
    <source>
        <dbReference type="Proteomes" id="UP000593836"/>
    </source>
</evidence>
<organism evidence="11 12">
    <name type="scientific">Candidatus Sulfurimonas marisnigri</name>
    <dbReference type="NCBI Taxonomy" id="2740405"/>
    <lineage>
        <taxon>Bacteria</taxon>
        <taxon>Pseudomonadati</taxon>
        <taxon>Campylobacterota</taxon>
        <taxon>Epsilonproteobacteria</taxon>
        <taxon>Campylobacterales</taxon>
        <taxon>Sulfurimonadaceae</taxon>
        <taxon>Sulfurimonas</taxon>
    </lineage>
</organism>
<evidence type="ECO:0000256" key="6">
    <source>
        <dbReference type="ARBA" id="ARBA00023082"/>
    </source>
</evidence>
<dbReference type="NCBIfam" id="TIGR02395">
    <property type="entry name" value="rpoN_sigma"/>
    <property type="match status" value="1"/>
</dbReference>
<feature type="domain" description="RNA polymerase sigma factor 54 core-binding" evidence="10">
    <location>
        <begin position="70"/>
        <end position="245"/>
    </location>
</feature>
<dbReference type="PANTHER" id="PTHR32248">
    <property type="entry name" value="RNA POLYMERASE SIGMA-54 FACTOR"/>
    <property type="match status" value="1"/>
</dbReference>
<proteinExistence type="inferred from homology"/>
<gene>
    <name evidence="11" type="ORF">HUE87_07875</name>
</gene>
<evidence type="ECO:0000256" key="4">
    <source>
        <dbReference type="ARBA" id="ARBA00022695"/>
    </source>
</evidence>
<comment type="similarity">
    <text evidence="1">Belongs to the sigma-54 factor family.</text>
</comment>
<evidence type="ECO:0000256" key="8">
    <source>
        <dbReference type="ARBA" id="ARBA00023163"/>
    </source>
</evidence>
<dbReference type="GO" id="GO:0000428">
    <property type="term" value="C:DNA-directed RNA polymerase complex"/>
    <property type="evidence" value="ECO:0007669"/>
    <property type="project" value="UniProtKB-KW"/>
</dbReference>
<dbReference type="Gene3D" id="1.10.10.1330">
    <property type="entry name" value="RNA polymerase sigma-54 factor, core-binding domain"/>
    <property type="match status" value="1"/>
</dbReference>
<keyword evidence="6" id="KW-0731">Sigma factor</keyword>
<dbReference type="Gene3D" id="1.10.10.60">
    <property type="entry name" value="Homeodomain-like"/>
    <property type="match status" value="1"/>
</dbReference>
<protein>
    <submittedName>
        <fullName evidence="11">RNA polymerase factor sigma-54</fullName>
    </submittedName>
</protein>
<dbReference type="InterPro" id="IPR007634">
    <property type="entry name" value="RNA_pol_sigma_54_DNA-bd"/>
</dbReference>
<keyword evidence="2" id="KW-0240">DNA-directed RNA polymerase</keyword>
<evidence type="ECO:0000259" key="9">
    <source>
        <dbReference type="Pfam" id="PF04552"/>
    </source>
</evidence>
<dbReference type="Pfam" id="PF04963">
    <property type="entry name" value="Sigma54_CBD"/>
    <property type="match status" value="1"/>
</dbReference>
<dbReference type="AlphaFoldDB" id="A0A7S7RPP2"/>
<keyword evidence="7" id="KW-0238">DNA-binding</keyword>
<dbReference type="KEGG" id="smas:HUE87_07875"/>
<dbReference type="PROSITE" id="PS00718">
    <property type="entry name" value="SIGMA54_2"/>
    <property type="match status" value="1"/>
</dbReference>
<dbReference type="InterPro" id="IPR038709">
    <property type="entry name" value="RpoN_core-bd_sf"/>
</dbReference>
<evidence type="ECO:0000256" key="5">
    <source>
        <dbReference type="ARBA" id="ARBA00023015"/>
    </source>
</evidence>
<dbReference type="PRINTS" id="PR00045">
    <property type="entry name" value="SIGMA54FCT"/>
</dbReference>
<sequence length="412" mass="48081">MSSTFNLFTTQKQSLQLSLKLWLPLLQAQVQDLETIFKEHSFDNPFLEYKSSFESNYSSLSTFDNKSSFIENMSLYKESLYDTVLNQIDAPLFPTPSSQKVAHEILQNINSDGYFEGDIEQIAITCNTTNQFVESVRQRFSYLEPSGIGSLDMIESFKFQLSQLFIDDELNLFVQKIIQNLKQIDKYHKHHRFLEATEIVKRFKYPPAIDFQEDSTYIVPDFFVDVGDDISVKINQSYYPDIIIKDPFKTKNSELKDKLKEARDLVNLLELRKSTLYKLVLIIVEKQMGFFVGSELKPMTMAQVADEIGFEESTISRAVSNKYIKCERGMFSLKSFFTNAVSKNLSSAEIKNYLQNLIENENHEEPLTDQDLVDMVMQRYNMQMVRRTITKYRKLLNVPSSKERKKIYKVRD</sequence>
<evidence type="ECO:0000256" key="7">
    <source>
        <dbReference type="ARBA" id="ARBA00023125"/>
    </source>
</evidence>
<dbReference type="Proteomes" id="UP000593836">
    <property type="component" value="Chromosome"/>
</dbReference>
<dbReference type="GO" id="GO:0006352">
    <property type="term" value="P:DNA-templated transcription initiation"/>
    <property type="evidence" value="ECO:0007669"/>
    <property type="project" value="InterPro"/>
</dbReference>
<dbReference type="InterPro" id="IPR000394">
    <property type="entry name" value="RNA_pol_sigma_54"/>
</dbReference>
<dbReference type="Pfam" id="PF00309">
    <property type="entry name" value="Sigma54_AID"/>
    <property type="match status" value="1"/>
</dbReference>
<keyword evidence="3" id="KW-0808">Transferase</keyword>
<evidence type="ECO:0000256" key="1">
    <source>
        <dbReference type="ARBA" id="ARBA00008798"/>
    </source>
</evidence>
<reference evidence="11 12" key="1">
    <citation type="submission" date="2020-05" db="EMBL/GenBank/DDBJ databases">
        <title>Sulfurimonas marisnigri, sp. nov., and Sulfurimonas baltica, sp. nov., manganese oxide reducing chemolithoautotrophs of the class Epsilonproteobacteria isolated from the pelagic redoxclines of the Black and Baltic Seas and emended description of the genus Sulfurimonas.</title>
        <authorList>
            <person name="Henkel J.V."/>
            <person name="Laudan C."/>
            <person name="Werner J."/>
            <person name="Neu T."/>
            <person name="Plewe S."/>
            <person name="Sproer C."/>
            <person name="Bunk B."/>
            <person name="Schulz-Vogt H.N."/>
        </authorList>
    </citation>
    <scope>NUCLEOTIDE SEQUENCE [LARGE SCALE GENOMIC DNA]</scope>
    <source>
        <strain evidence="11 12">SoZ1</strain>
    </source>
</reference>
<keyword evidence="5" id="KW-0805">Transcription regulation</keyword>
<dbReference type="InterPro" id="IPR007046">
    <property type="entry name" value="RNA_pol_sigma_54_core-bd"/>
</dbReference>
<dbReference type="GO" id="GO:0016779">
    <property type="term" value="F:nucleotidyltransferase activity"/>
    <property type="evidence" value="ECO:0007669"/>
    <property type="project" value="UniProtKB-KW"/>
</dbReference>
<evidence type="ECO:0000256" key="2">
    <source>
        <dbReference type="ARBA" id="ARBA00022478"/>
    </source>
</evidence>
<dbReference type="PIRSF" id="PIRSF000774">
    <property type="entry name" value="RpoN"/>
    <property type="match status" value="1"/>
</dbReference>
<dbReference type="GO" id="GO:0001216">
    <property type="term" value="F:DNA-binding transcription activator activity"/>
    <property type="evidence" value="ECO:0007669"/>
    <property type="project" value="InterPro"/>
</dbReference>
<dbReference type="RefSeq" id="WP_194365651.1">
    <property type="nucleotide sequence ID" value="NZ_CP054493.1"/>
</dbReference>
<dbReference type="PROSITE" id="PS50044">
    <property type="entry name" value="SIGMA54_3"/>
    <property type="match status" value="1"/>
</dbReference>
<dbReference type="Pfam" id="PF04552">
    <property type="entry name" value="Sigma54_DBD"/>
    <property type="match status" value="1"/>
</dbReference>
<evidence type="ECO:0000259" key="10">
    <source>
        <dbReference type="Pfam" id="PF04963"/>
    </source>
</evidence>
<name>A0A7S7RPP2_9BACT</name>
<keyword evidence="8" id="KW-0804">Transcription</keyword>
<keyword evidence="12" id="KW-1185">Reference proteome</keyword>
<accession>A0A7S7RPP2</accession>
<dbReference type="EMBL" id="CP054493">
    <property type="protein sequence ID" value="QOY53816.1"/>
    <property type="molecule type" value="Genomic_DNA"/>
</dbReference>
<dbReference type="PANTHER" id="PTHR32248:SF4">
    <property type="entry name" value="RNA POLYMERASE SIGMA-54 FACTOR"/>
    <property type="match status" value="1"/>
</dbReference>
<dbReference type="GO" id="GO:0016987">
    <property type="term" value="F:sigma factor activity"/>
    <property type="evidence" value="ECO:0007669"/>
    <property type="project" value="UniProtKB-KW"/>
</dbReference>
<dbReference type="NCBIfam" id="NF004602">
    <property type="entry name" value="PRK05932.2-4"/>
    <property type="match status" value="1"/>
</dbReference>
<keyword evidence="4" id="KW-0548">Nucleotidyltransferase</keyword>
<feature type="domain" description="RNA polymerase sigma factor 54 DNA-binding" evidence="9">
    <location>
        <begin position="253"/>
        <end position="406"/>
    </location>
</feature>
<evidence type="ECO:0000256" key="3">
    <source>
        <dbReference type="ARBA" id="ARBA00022679"/>
    </source>
</evidence>